<dbReference type="GeneTree" id="ENSGT00390000013266"/>
<dbReference type="GO" id="GO:0000214">
    <property type="term" value="C:tRNA-intron endonuclease complex"/>
    <property type="evidence" value="ECO:0007669"/>
    <property type="project" value="UniProtKB-UniRule"/>
</dbReference>
<dbReference type="GO" id="GO:0003676">
    <property type="term" value="F:nucleic acid binding"/>
    <property type="evidence" value="ECO:0007669"/>
    <property type="project" value="InterPro"/>
</dbReference>
<reference evidence="6" key="2">
    <citation type="submission" date="2025-08" db="UniProtKB">
        <authorList>
            <consortium name="Ensembl"/>
        </authorList>
    </citation>
    <scope>IDENTIFICATION</scope>
</reference>
<evidence type="ECO:0000256" key="3">
    <source>
        <dbReference type="PIRNR" id="PIRNR011789"/>
    </source>
</evidence>
<protein>
    <recommendedName>
        <fullName evidence="3">tRNA-splicing endonuclease subunit Sen2</fullName>
        <ecNumber evidence="3">4.6.1.16</ecNumber>
    </recommendedName>
</protein>
<dbReference type="InterPro" id="IPR006676">
    <property type="entry name" value="tRNA_splic"/>
</dbReference>
<dbReference type="GO" id="GO:0000213">
    <property type="term" value="F:tRNA-intron lyase activity"/>
    <property type="evidence" value="ECO:0007669"/>
    <property type="project" value="UniProtKB-UniRule"/>
</dbReference>
<evidence type="ECO:0000313" key="7">
    <source>
        <dbReference type="Proteomes" id="UP000694558"/>
    </source>
</evidence>
<evidence type="ECO:0000256" key="4">
    <source>
        <dbReference type="SAM" id="MobiDB-lite"/>
    </source>
</evidence>
<organism evidence="6 7">
    <name type="scientific">Scophthalmus maximus</name>
    <name type="common">Turbot</name>
    <name type="synonym">Psetta maxima</name>
    <dbReference type="NCBI Taxonomy" id="52904"/>
    <lineage>
        <taxon>Eukaryota</taxon>
        <taxon>Metazoa</taxon>
        <taxon>Chordata</taxon>
        <taxon>Craniata</taxon>
        <taxon>Vertebrata</taxon>
        <taxon>Euteleostomi</taxon>
        <taxon>Actinopterygii</taxon>
        <taxon>Neopterygii</taxon>
        <taxon>Teleostei</taxon>
        <taxon>Neoteleostei</taxon>
        <taxon>Acanthomorphata</taxon>
        <taxon>Carangaria</taxon>
        <taxon>Pleuronectiformes</taxon>
        <taxon>Pleuronectoidei</taxon>
        <taxon>Scophthalmidae</taxon>
        <taxon>Scophthalmus</taxon>
    </lineage>
</organism>
<feature type="compositionally biased region" description="Acidic residues" evidence="4">
    <location>
        <begin position="230"/>
        <end position="246"/>
    </location>
</feature>
<dbReference type="GO" id="GO:0000379">
    <property type="term" value="P:tRNA-type intron splice site recognition and cleavage"/>
    <property type="evidence" value="ECO:0007669"/>
    <property type="project" value="TreeGrafter"/>
</dbReference>
<dbReference type="EC" id="4.6.1.16" evidence="3"/>
<feature type="compositionally biased region" description="Basic and acidic residues" evidence="4">
    <location>
        <begin position="184"/>
        <end position="193"/>
    </location>
</feature>
<reference evidence="6" key="1">
    <citation type="submission" date="2023-05" db="EMBL/GenBank/DDBJ databases">
        <title>High-quality long-read genome of Scophthalmus maximus.</title>
        <authorList>
            <person name="Lien S."/>
            <person name="Martinez P."/>
        </authorList>
    </citation>
    <scope>NUCLEOTIDE SEQUENCE [LARGE SCALE GENOMIC DNA]</scope>
</reference>
<feature type="compositionally biased region" description="Basic and acidic residues" evidence="4">
    <location>
        <begin position="161"/>
        <end position="174"/>
    </location>
</feature>
<dbReference type="SUPFAM" id="SSF53032">
    <property type="entry name" value="tRNA-intron endonuclease catalytic domain-like"/>
    <property type="match status" value="1"/>
</dbReference>
<dbReference type="Proteomes" id="UP000694558">
    <property type="component" value="Chromosome 6"/>
</dbReference>
<dbReference type="PIRSF" id="PIRSF011789">
    <property type="entry name" value="tRNA_splic_SEN2"/>
    <property type="match status" value="1"/>
</dbReference>
<comment type="function">
    <text evidence="3">Constitutes one of the two catalytic subunit of the tRNA-splicing endonuclease complex, a complex responsible for identification and cleavage of the splice sites in pre-tRNA. It cleaves pre-tRNA at the 5'- and 3'-splice sites to release the intron. The products are an intron and two tRNA half-molecules bearing 2',3'-cyclic phosphate and 5'-OH termini. There are no conserved sequences at the splice sites, but the intron is invariably located at the same site in the gene, placing the splice sites an invariant distance from the constant structural features of the tRNA body.</text>
</comment>
<dbReference type="Ensembl" id="ENSSMAT00000010553.2">
    <property type="protein sequence ID" value="ENSSMAP00000010417.2"/>
    <property type="gene ID" value="ENSSMAG00000006406.2"/>
</dbReference>
<evidence type="ECO:0000313" key="6">
    <source>
        <dbReference type="Ensembl" id="ENSSMAP00000010417.2"/>
    </source>
</evidence>
<feature type="region of interest" description="Disordered" evidence="4">
    <location>
        <begin position="134"/>
        <end position="253"/>
    </location>
</feature>
<dbReference type="InterPro" id="IPR006678">
    <property type="entry name" value="tRNA_intron_Endonuc_N"/>
</dbReference>
<keyword evidence="1 3" id="KW-0819">tRNA processing</keyword>
<gene>
    <name evidence="6" type="primary">tsen2</name>
</gene>
<comment type="subcellular location">
    <subcellularLocation>
        <location evidence="3">Nucleus</location>
    </subcellularLocation>
</comment>
<keyword evidence="3" id="KW-0539">Nucleus</keyword>
<feature type="compositionally biased region" description="Basic and acidic residues" evidence="4">
    <location>
        <begin position="134"/>
        <end position="146"/>
    </location>
</feature>
<comment type="similarity">
    <text evidence="3">Belongs to the tRNA-intron endonuclease family.</text>
</comment>
<dbReference type="Pfam" id="PF02778">
    <property type="entry name" value="tRNA_int_endo_N"/>
    <property type="match status" value="1"/>
</dbReference>
<dbReference type="AlphaFoldDB" id="A0A8D3A068"/>
<evidence type="ECO:0000256" key="2">
    <source>
        <dbReference type="ARBA" id="ARBA00023239"/>
    </source>
</evidence>
<dbReference type="Gene3D" id="3.40.1350.10">
    <property type="match status" value="1"/>
</dbReference>
<evidence type="ECO:0000256" key="1">
    <source>
        <dbReference type="ARBA" id="ARBA00022694"/>
    </source>
</evidence>
<sequence>MQAEFRAPRRRTRVHEAYEAPLPVGRSPGERAEFRAELINQHVLVCHRDHIQKIHNQGYFGKGILSRARPDHSISDKWEEHKGLFLPVVSQSRYEEMLRWAEAALVAQGLDGEAVSQILSSISQPVEMEDVRREVAGGKNGHRGEEGPGPEGGVCLGTKRQRSEVEPEAKRSCRLDPQGLNLDHSSDPNHDPDPDPSSDSDPNHDPDPDPSPDTDPNHDPYPDPSSDSDPNLDPDPDPSSDSDPDPEPLVPGSGFVLVVRDSEVGDGVRGVRTTPFSLSEYLQLSPEEAFFLVYSLGCLSVYLHQEPLTIIQLWRKFRSLNPDFVTSYAAYHHFRSRGWVPKGGAKYGVDLSKTQNTTVQHMLTH</sequence>
<evidence type="ECO:0000259" key="5">
    <source>
        <dbReference type="Pfam" id="PF02778"/>
    </source>
</evidence>
<accession>A0A8D3A068</accession>
<dbReference type="PANTHER" id="PTHR21227:SF0">
    <property type="entry name" value="TRNA-SPLICING ENDONUCLEASE SUBUNIT SEN2"/>
    <property type="match status" value="1"/>
</dbReference>
<dbReference type="InterPro" id="IPR011856">
    <property type="entry name" value="tRNA_endonuc-like_dom_sf"/>
</dbReference>
<dbReference type="PANTHER" id="PTHR21227">
    <property type="entry name" value="TRNA-SPLICING ENDONUCLEASE SUBUNIT SEN2"/>
    <property type="match status" value="1"/>
</dbReference>
<feature type="domain" description="tRNA intron endonuclease N-terminal" evidence="5">
    <location>
        <begin position="280"/>
        <end position="314"/>
    </location>
</feature>
<dbReference type="InterPro" id="IPR016589">
    <property type="entry name" value="tRNA_splic_SEN2"/>
</dbReference>
<keyword evidence="2 3" id="KW-0456">Lyase</keyword>
<proteinExistence type="inferred from homology"/>
<dbReference type="InterPro" id="IPR036167">
    <property type="entry name" value="tRNA_intron_Endo_cat-like_sf"/>
</dbReference>
<dbReference type="GO" id="GO:0005737">
    <property type="term" value="C:cytoplasm"/>
    <property type="evidence" value="ECO:0007669"/>
    <property type="project" value="TreeGrafter"/>
</dbReference>
<name>A0A8D3A068_SCOMX</name>